<feature type="transmembrane region" description="Helical" evidence="1">
    <location>
        <begin position="27"/>
        <end position="49"/>
    </location>
</feature>
<dbReference type="AlphaFoldDB" id="A0A0G1PU75"/>
<organism evidence="2 3">
    <name type="scientific">Candidatus Woesebacteria bacterium GW2011_GWB1_45_5</name>
    <dbReference type="NCBI Taxonomy" id="1618581"/>
    <lineage>
        <taxon>Bacteria</taxon>
        <taxon>Candidatus Woeseibacteriota</taxon>
    </lineage>
</organism>
<sequence>MAVKLNLLPPEYSVSKGLNRLLKATRMLGVIGLGIFLVFVLGMGAFFIFSSLTLRELSSENEALKTQITARSTSEQQLVLIKDRIKKVRTVRGISSSLPNLNNFETLSTSLGAGIDLTEVAVDSQKIDLSVRMDSNSELTSFVGTLTGLATQAGTKIFKSVVLTSFGFNPVGGYVANIRIE</sequence>
<keyword evidence="1" id="KW-0472">Membrane</keyword>
<name>A0A0G1PU75_9BACT</name>
<accession>A0A0G1PU75</accession>
<evidence type="ECO:0000313" key="3">
    <source>
        <dbReference type="Proteomes" id="UP000034329"/>
    </source>
</evidence>
<evidence type="ECO:0008006" key="4">
    <source>
        <dbReference type="Google" id="ProtNLM"/>
    </source>
</evidence>
<keyword evidence="1" id="KW-1133">Transmembrane helix</keyword>
<comment type="caution">
    <text evidence="2">The sequence shown here is derived from an EMBL/GenBank/DDBJ whole genome shotgun (WGS) entry which is preliminary data.</text>
</comment>
<dbReference type="Proteomes" id="UP000034329">
    <property type="component" value="Unassembled WGS sequence"/>
</dbReference>
<protein>
    <recommendedName>
        <fullName evidence="4">Fimbrial assembly family protein</fullName>
    </recommendedName>
</protein>
<proteinExistence type="predicted"/>
<keyword evidence="1" id="KW-0812">Transmembrane</keyword>
<gene>
    <name evidence="2" type="ORF">UX13_C0051G0008</name>
</gene>
<evidence type="ECO:0000256" key="1">
    <source>
        <dbReference type="SAM" id="Phobius"/>
    </source>
</evidence>
<dbReference type="PATRIC" id="fig|1618581.3.peg.743"/>
<dbReference type="EMBL" id="LCLA01000051">
    <property type="protein sequence ID" value="KKU09038.1"/>
    <property type="molecule type" value="Genomic_DNA"/>
</dbReference>
<reference evidence="2 3" key="1">
    <citation type="journal article" date="2015" name="Nature">
        <title>rRNA introns, odd ribosomes, and small enigmatic genomes across a large radiation of phyla.</title>
        <authorList>
            <person name="Brown C.T."/>
            <person name="Hug L.A."/>
            <person name="Thomas B.C."/>
            <person name="Sharon I."/>
            <person name="Castelle C.J."/>
            <person name="Singh A."/>
            <person name="Wilkins M.J."/>
            <person name="Williams K.H."/>
            <person name="Banfield J.F."/>
        </authorList>
    </citation>
    <scope>NUCLEOTIDE SEQUENCE [LARGE SCALE GENOMIC DNA]</scope>
</reference>
<evidence type="ECO:0000313" key="2">
    <source>
        <dbReference type="EMBL" id="KKU09038.1"/>
    </source>
</evidence>